<reference evidence="15" key="3">
    <citation type="submission" date="2025-08" db="UniProtKB">
        <authorList>
            <consortium name="Ensembl"/>
        </authorList>
    </citation>
    <scope>IDENTIFICATION</scope>
</reference>
<dbReference type="InterPro" id="IPR002110">
    <property type="entry name" value="Ankyrin_rpt"/>
</dbReference>
<feature type="repeat" description="ANK" evidence="11">
    <location>
        <begin position="285"/>
        <end position="317"/>
    </location>
</feature>
<evidence type="ECO:0000256" key="6">
    <source>
        <dbReference type="ARBA" id="ARBA00022989"/>
    </source>
</evidence>
<proteinExistence type="inferred from homology"/>
<dbReference type="Proteomes" id="UP000265100">
    <property type="component" value="Chromosome 1"/>
</dbReference>
<evidence type="ECO:0000259" key="14">
    <source>
        <dbReference type="Pfam" id="PF01529"/>
    </source>
</evidence>
<keyword evidence="12" id="KW-0012">Acyltransferase</keyword>
<dbReference type="PROSITE" id="PS50297">
    <property type="entry name" value="ANK_REP_REGION"/>
    <property type="match status" value="3"/>
</dbReference>
<feature type="transmembrane region" description="Helical" evidence="12">
    <location>
        <begin position="385"/>
        <end position="404"/>
    </location>
</feature>
<evidence type="ECO:0000256" key="1">
    <source>
        <dbReference type="ARBA" id="ARBA00004439"/>
    </source>
</evidence>
<keyword evidence="9 12" id="KW-0472">Membrane</keyword>
<sequence>MDWNEDANDHSHMHDSCHHGHQGHSHSHGPRPAGFGGMVNPFMPGFYGQFGKNADLTDIREQPKKRSHMDDSSSWDIVKASQFGILERCKELVEAGYDVRQPDKENVTLLHWAAINNRLELVKYYISKGAIVDQLGGDLNSTPLHWAIRQGHLPMVIQLMRYGADPSVADGEGYRALHLAILFQHMAIAAYLIAKGQVRHTHHFISHSFSLQHFCFHSFSDYICFSLCASCGFVSQFLRCLQEVDGPDCNGQTPLMLAAQKIIGPEPTNFLIKNNASVSAVDKVNRNTPLHCAVLAGNVDAAHILLEAGASVEAENINGHTPIDLAHQVHSPLLMHMLNQVKRERLRSNSRCLRVVNRYRVFLQFLLCTALFGGVGAIVDMNSESWLLKGILLACVIGVINLATRNFPGSDFQSNLQASSLMASIFWMLVTWCLWFMPDQPSATVQVLFTLNATALLYYYLRTCRTDPGFIRATEEEKKMNVLVLAEAGCLDPRILCTSCMIKKPMRANHCFSCDACVAKQDHHSIWTNSCIGARNHHYFILFLFSLVLMGAWMLYGCVMYWSAHCMLHYEEQGLWGTFSGLIGCSPWLLCIFVLVVYHTSWSTLTLLLQLYQIAFLGLTAVERTNLTHRQRKLGQPVSLRQNPFNLGVVRNLVSFFHLRCCGLFKPVIIDWTQQFQPGHQHVFGHTDMV</sequence>
<evidence type="ECO:0000256" key="4">
    <source>
        <dbReference type="ARBA" id="ARBA00022692"/>
    </source>
</evidence>
<feature type="repeat" description="ANK" evidence="11">
    <location>
        <begin position="105"/>
        <end position="137"/>
    </location>
</feature>
<dbReference type="Pfam" id="PF12796">
    <property type="entry name" value="Ank_2"/>
    <property type="match status" value="2"/>
</dbReference>
<dbReference type="InterPro" id="IPR036770">
    <property type="entry name" value="Ankyrin_rpt-contain_sf"/>
</dbReference>
<evidence type="ECO:0000256" key="11">
    <source>
        <dbReference type="PROSITE-ProRule" id="PRU00023"/>
    </source>
</evidence>
<feature type="transmembrane region" description="Helical" evidence="12">
    <location>
        <begin position="416"/>
        <end position="437"/>
    </location>
</feature>
<evidence type="ECO:0000313" key="16">
    <source>
        <dbReference type="Proteomes" id="UP000265100"/>
    </source>
</evidence>
<dbReference type="PANTHER" id="PTHR24161">
    <property type="entry name" value="ANK_REP_REGION DOMAIN-CONTAINING PROTEIN-RELATED"/>
    <property type="match status" value="1"/>
</dbReference>
<organism evidence="15 16">
    <name type="scientific">Astatotilapia calliptera</name>
    <name type="common">Eastern happy</name>
    <name type="synonym">Chromis callipterus</name>
    <dbReference type="NCBI Taxonomy" id="8154"/>
    <lineage>
        <taxon>Eukaryota</taxon>
        <taxon>Metazoa</taxon>
        <taxon>Chordata</taxon>
        <taxon>Craniata</taxon>
        <taxon>Vertebrata</taxon>
        <taxon>Euteleostomi</taxon>
        <taxon>Actinopterygii</taxon>
        <taxon>Neopterygii</taxon>
        <taxon>Teleostei</taxon>
        <taxon>Neoteleostei</taxon>
        <taxon>Acanthomorphata</taxon>
        <taxon>Ovalentaria</taxon>
        <taxon>Cichlomorphae</taxon>
        <taxon>Cichliformes</taxon>
        <taxon>Cichlidae</taxon>
        <taxon>African cichlids</taxon>
        <taxon>Pseudocrenilabrinae</taxon>
        <taxon>Haplochromini</taxon>
        <taxon>Astatotilapia</taxon>
    </lineage>
</organism>
<comment type="catalytic activity">
    <reaction evidence="12">
        <text>L-cysteinyl-[protein] + hexadecanoyl-CoA = S-hexadecanoyl-L-cysteinyl-[protein] + CoA</text>
        <dbReference type="Rhea" id="RHEA:36683"/>
        <dbReference type="Rhea" id="RHEA-COMP:10131"/>
        <dbReference type="Rhea" id="RHEA-COMP:11032"/>
        <dbReference type="ChEBI" id="CHEBI:29950"/>
        <dbReference type="ChEBI" id="CHEBI:57287"/>
        <dbReference type="ChEBI" id="CHEBI:57379"/>
        <dbReference type="ChEBI" id="CHEBI:74151"/>
        <dbReference type="EC" id="2.3.1.225"/>
    </reaction>
</comment>
<feature type="compositionally biased region" description="Basic residues" evidence="13">
    <location>
        <begin position="19"/>
        <end position="29"/>
    </location>
</feature>
<keyword evidence="6 12" id="KW-1133">Transmembrane helix</keyword>
<dbReference type="GO" id="GO:0000139">
    <property type="term" value="C:Golgi membrane"/>
    <property type="evidence" value="ECO:0007669"/>
    <property type="project" value="UniProtKB-SubCell"/>
</dbReference>
<feature type="repeat" description="ANK" evidence="11">
    <location>
        <begin position="139"/>
        <end position="171"/>
    </location>
</feature>
<comment type="subcellular location">
    <subcellularLocation>
        <location evidence="1">Cytoplasmic vesicle membrane</location>
        <topology evidence="1">Multi-pass membrane protein</topology>
    </subcellularLocation>
    <subcellularLocation>
        <location evidence="2">Golgi apparatus membrane</location>
        <topology evidence="2">Multi-pass membrane protein</topology>
    </subcellularLocation>
</comment>
<evidence type="ECO:0000256" key="5">
    <source>
        <dbReference type="ARBA" id="ARBA00022737"/>
    </source>
</evidence>
<dbReference type="SMART" id="SM00248">
    <property type="entry name" value="ANK"/>
    <property type="match status" value="5"/>
</dbReference>
<keyword evidence="12" id="KW-0808">Transferase</keyword>
<dbReference type="AlphaFoldDB" id="A0AAX7VHI3"/>
<keyword evidence="4 12" id="KW-0812">Transmembrane</keyword>
<keyword evidence="5" id="KW-0677">Repeat</keyword>
<feature type="compositionally biased region" description="Basic and acidic residues" evidence="13">
    <location>
        <begin position="7"/>
        <end position="18"/>
    </location>
</feature>
<dbReference type="InterPro" id="IPR001594">
    <property type="entry name" value="Palmitoyltrfase_DHHC"/>
</dbReference>
<dbReference type="EC" id="2.3.1.225" evidence="12"/>
<dbReference type="GO" id="GO:0019706">
    <property type="term" value="F:protein-cysteine S-palmitoyltransferase activity"/>
    <property type="evidence" value="ECO:0007669"/>
    <property type="project" value="UniProtKB-EC"/>
</dbReference>
<feature type="transmembrane region" description="Helical" evidence="12">
    <location>
        <begin position="539"/>
        <end position="562"/>
    </location>
</feature>
<reference evidence="15" key="4">
    <citation type="submission" date="2025-09" db="UniProtKB">
        <authorList>
            <consortium name="Ensembl"/>
        </authorList>
    </citation>
    <scope>IDENTIFICATION</scope>
</reference>
<dbReference type="Ensembl" id="ENSACLT00000071297.1">
    <property type="protein sequence ID" value="ENSACLP00000080547.1"/>
    <property type="gene ID" value="ENSACLG00000001297.2"/>
</dbReference>
<dbReference type="Pfam" id="PF01529">
    <property type="entry name" value="DHHC"/>
    <property type="match status" value="1"/>
</dbReference>
<evidence type="ECO:0000256" key="8">
    <source>
        <dbReference type="ARBA" id="ARBA00023043"/>
    </source>
</evidence>
<dbReference type="SUPFAM" id="SSF48403">
    <property type="entry name" value="Ankyrin repeat"/>
    <property type="match status" value="1"/>
</dbReference>
<keyword evidence="7" id="KW-0333">Golgi apparatus</keyword>
<feature type="repeat" description="ANK" evidence="11">
    <location>
        <begin position="250"/>
        <end position="283"/>
    </location>
</feature>
<dbReference type="GeneTree" id="ENSGT00530000063074"/>
<feature type="transmembrane region" description="Helical" evidence="12">
    <location>
        <begin position="443"/>
        <end position="461"/>
    </location>
</feature>
<dbReference type="GO" id="GO:0030659">
    <property type="term" value="C:cytoplasmic vesicle membrane"/>
    <property type="evidence" value="ECO:0007669"/>
    <property type="project" value="UniProtKB-SubCell"/>
</dbReference>
<protein>
    <recommendedName>
        <fullName evidence="12">Palmitoyltransferase</fullName>
        <ecNumber evidence="12">2.3.1.225</ecNumber>
    </recommendedName>
</protein>
<feature type="transmembrane region" description="Helical" evidence="12">
    <location>
        <begin position="361"/>
        <end position="379"/>
    </location>
</feature>
<feature type="transmembrane region" description="Helical" evidence="12">
    <location>
        <begin position="574"/>
        <end position="598"/>
    </location>
</feature>
<evidence type="ECO:0000256" key="10">
    <source>
        <dbReference type="ARBA" id="ARBA00023329"/>
    </source>
</evidence>
<dbReference type="PROSITE" id="PS50216">
    <property type="entry name" value="DHHC"/>
    <property type="match status" value="1"/>
</dbReference>
<dbReference type="Gene3D" id="1.25.40.20">
    <property type="entry name" value="Ankyrin repeat-containing domain"/>
    <property type="match status" value="1"/>
</dbReference>
<feature type="domain" description="Palmitoyltransferase DHHC" evidence="14">
    <location>
        <begin position="496"/>
        <end position="626"/>
    </location>
</feature>
<evidence type="ECO:0000313" key="15">
    <source>
        <dbReference type="Ensembl" id="ENSACLP00000080547.1"/>
    </source>
</evidence>
<accession>A0AAX7VHI3</accession>
<comment type="similarity">
    <text evidence="3">Belongs to the DHHC palmitoyltransferase family. AKR/ZDHHC17 subfamily.</text>
</comment>
<dbReference type="PROSITE" id="PS50088">
    <property type="entry name" value="ANK_REPEAT"/>
    <property type="match status" value="4"/>
</dbReference>
<evidence type="ECO:0000256" key="9">
    <source>
        <dbReference type="ARBA" id="ARBA00023136"/>
    </source>
</evidence>
<reference evidence="16" key="2">
    <citation type="submission" date="2023-03" db="EMBL/GenBank/DDBJ databases">
        <authorList>
            <consortium name="Wellcome Sanger Institute Data Sharing"/>
        </authorList>
    </citation>
    <scope>NUCLEOTIDE SEQUENCE [LARGE SCALE GENOMIC DNA]</scope>
</reference>
<dbReference type="PANTHER" id="PTHR24161:SF16">
    <property type="entry name" value="PALMITOYLTRANSFERASE ZDHHC13"/>
    <property type="match status" value="1"/>
</dbReference>
<evidence type="ECO:0000256" key="7">
    <source>
        <dbReference type="ARBA" id="ARBA00023034"/>
    </source>
</evidence>
<evidence type="ECO:0000256" key="12">
    <source>
        <dbReference type="RuleBase" id="RU079119"/>
    </source>
</evidence>
<evidence type="ECO:0000256" key="3">
    <source>
        <dbReference type="ARBA" id="ARBA00010104"/>
    </source>
</evidence>
<keyword evidence="10" id="KW-0968">Cytoplasmic vesicle</keyword>
<name>A0AAX7VHI3_ASTCA</name>
<evidence type="ECO:0000256" key="13">
    <source>
        <dbReference type="SAM" id="MobiDB-lite"/>
    </source>
</evidence>
<keyword evidence="16" id="KW-1185">Reference proteome</keyword>
<keyword evidence="8 11" id="KW-0040">ANK repeat</keyword>
<comment type="domain">
    <text evidence="12">The DHHC domain is required for palmitoyltransferase activity.</text>
</comment>
<feature type="region of interest" description="Disordered" evidence="13">
    <location>
        <begin position="1"/>
        <end position="35"/>
    </location>
</feature>
<reference evidence="15 16" key="1">
    <citation type="submission" date="2018-05" db="EMBL/GenBank/DDBJ databases">
        <authorList>
            <person name="Datahose"/>
        </authorList>
    </citation>
    <scope>NUCLEOTIDE SEQUENCE</scope>
</reference>
<evidence type="ECO:0000256" key="2">
    <source>
        <dbReference type="ARBA" id="ARBA00004653"/>
    </source>
</evidence>